<reference evidence="2" key="3">
    <citation type="submission" date="2023-05" db="EMBL/GenBank/DDBJ databases">
        <authorList>
            <person name="Smith C.H."/>
        </authorList>
    </citation>
    <scope>NUCLEOTIDE SEQUENCE</scope>
    <source>
        <strain evidence="2">CHS0354</strain>
        <tissue evidence="2">Mantle</tissue>
    </source>
</reference>
<reference evidence="2" key="1">
    <citation type="journal article" date="2021" name="Genome Biol. Evol.">
        <title>A High-Quality Reference Genome for a Parasitic Bivalve with Doubly Uniparental Inheritance (Bivalvia: Unionida).</title>
        <authorList>
            <person name="Smith C.H."/>
        </authorList>
    </citation>
    <scope>NUCLEOTIDE SEQUENCE</scope>
    <source>
        <strain evidence="2">CHS0354</strain>
    </source>
</reference>
<comment type="caution">
    <text evidence="2">The sequence shown here is derived from an EMBL/GenBank/DDBJ whole genome shotgun (WGS) entry which is preliminary data.</text>
</comment>
<evidence type="ECO:0000313" key="2">
    <source>
        <dbReference type="EMBL" id="KAK3596338.1"/>
    </source>
</evidence>
<gene>
    <name evidence="2" type="ORF">CHS0354_038738</name>
</gene>
<proteinExistence type="predicted"/>
<organism evidence="2 3">
    <name type="scientific">Potamilus streckersoni</name>
    <dbReference type="NCBI Taxonomy" id="2493646"/>
    <lineage>
        <taxon>Eukaryota</taxon>
        <taxon>Metazoa</taxon>
        <taxon>Spiralia</taxon>
        <taxon>Lophotrochozoa</taxon>
        <taxon>Mollusca</taxon>
        <taxon>Bivalvia</taxon>
        <taxon>Autobranchia</taxon>
        <taxon>Heteroconchia</taxon>
        <taxon>Palaeoheterodonta</taxon>
        <taxon>Unionida</taxon>
        <taxon>Unionoidea</taxon>
        <taxon>Unionidae</taxon>
        <taxon>Ambleminae</taxon>
        <taxon>Lampsilini</taxon>
        <taxon>Potamilus</taxon>
    </lineage>
</organism>
<feature type="region of interest" description="Disordered" evidence="1">
    <location>
        <begin position="35"/>
        <end position="113"/>
    </location>
</feature>
<protein>
    <submittedName>
        <fullName evidence="2">Uncharacterized protein</fullName>
    </submittedName>
</protein>
<dbReference type="EMBL" id="JAEAOA010002252">
    <property type="protein sequence ID" value="KAK3596338.1"/>
    <property type="molecule type" value="Genomic_DNA"/>
</dbReference>
<sequence length="113" mass="13037">MESWSECSFIVESQDEGTYRLNRFHIRPTKINVRNQEVSRLREPENNDVPTNSNKDQTIATPTESNNSGISPSENVKDDILPNSDITARTAPRVRPKRNTREPANLKDFVYYK</sequence>
<evidence type="ECO:0000313" key="3">
    <source>
        <dbReference type="Proteomes" id="UP001195483"/>
    </source>
</evidence>
<dbReference type="AlphaFoldDB" id="A0AAE0VZE4"/>
<evidence type="ECO:0000256" key="1">
    <source>
        <dbReference type="SAM" id="MobiDB-lite"/>
    </source>
</evidence>
<keyword evidence="3" id="KW-1185">Reference proteome</keyword>
<reference evidence="2" key="2">
    <citation type="journal article" date="2021" name="Genome Biol. Evol.">
        <title>Developing a high-quality reference genome for a parasitic bivalve with doubly uniparental inheritance (Bivalvia: Unionida).</title>
        <authorList>
            <person name="Smith C.H."/>
        </authorList>
    </citation>
    <scope>NUCLEOTIDE SEQUENCE</scope>
    <source>
        <strain evidence="2">CHS0354</strain>
        <tissue evidence="2">Mantle</tissue>
    </source>
</reference>
<feature type="compositionally biased region" description="Polar residues" evidence="1">
    <location>
        <begin position="48"/>
        <end position="74"/>
    </location>
</feature>
<accession>A0AAE0VZE4</accession>
<dbReference type="Proteomes" id="UP001195483">
    <property type="component" value="Unassembled WGS sequence"/>
</dbReference>
<name>A0AAE0VZE4_9BIVA</name>